<evidence type="ECO:0000313" key="3">
    <source>
        <dbReference type="Proteomes" id="UP000295600"/>
    </source>
</evidence>
<dbReference type="SUPFAM" id="SSF54106">
    <property type="entry name" value="LysM domain"/>
    <property type="match status" value="1"/>
</dbReference>
<accession>A0A4R2LRG1</accession>
<evidence type="ECO:0000259" key="1">
    <source>
        <dbReference type="PROSITE" id="PS51782"/>
    </source>
</evidence>
<proteinExistence type="predicted"/>
<organism evidence="2 3">
    <name type="scientific">Prevotella heparinolytica</name>
    <dbReference type="NCBI Taxonomy" id="28113"/>
    <lineage>
        <taxon>Bacteria</taxon>
        <taxon>Pseudomonadati</taxon>
        <taxon>Bacteroidota</taxon>
        <taxon>Bacteroidia</taxon>
        <taxon>Bacteroidales</taxon>
        <taxon>Bacteroidaceae</taxon>
        <taxon>Bacteroides</taxon>
    </lineage>
</organism>
<dbReference type="GO" id="GO:0004222">
    <property type="term" value="F:metalloendopeptidase activity"/>
    <property type="evidence" value="ECO:0007669"/>
    <property type="project" value="TreeGrafter"/>
</dbReference>
<evidence type="ECO:0000313" key="2">
    <source>
        <dbReference type="EMBL" id="TCO95306.1"/>
    </source>
</evidence>
<sequence>MTERMDFNWIKTTLLAAAAMVSLNSFSQDLIARQAPIDRKLKSVDSLSLQKQIRAEQSLYPGLDLYSDWNNERVQAYGDAIVPESYTFDLTGFCMPTTNTRITDIFGYRPRRRRMHYGLDIKVYVGDTIRAAFDGKVRIVKNQGRRGYGKYIVLRHDNGLETVYGHLFKQMVDENQLVKAGEPIALGGNTGRSTGSHLHFETRFLGIPIDPALLFDFEKQDIVADSYTFHKTKGTPSTARQMAVGEGLFYKVKKGDTLGRIAARQGTTIDKLCKLNRITRRTVLRPGQVLRCS</sequence>
<protein>
    <submittedName>
        <fullName evidence="2">LysM domain-containing protein</fullName>
    </submittedName>
</protein>
<dbReference type="CDD" id="cd12797">
    <property type="entry name" value="M23_peptidase"/>
    <property type="match status" value="1"/>
</dbReference>
<dbReference type="Proteomes" id="UP000295600">
    <property type="component" value="Unassembled WGS sequence"/>
</dbReference>
<dbReference type="Pfam" id="PF01476">
    <property type="entry name" value="LysM"/>
    <property type="match status" value="1"/>
</dbReference>
<dbReference type="PANTHER" id="PTHR21666">
    <property type="entry name" value="PEPTIDASE-RELATED"/>
    <property type="match status" value="1"/>
</dbReference>
<dbReference type="PROSITE" id="PS51782">
    <property type="entry name" value="LYSM"/>
    <property type="match status" value="1"/>
</dbReference>
<reference evidence="2 3" key="1">
    <citation type="submission" date="2019-03" db="EMBL/GenBank/DDBJ databases">
        <title>Genomic Encyclopedia of Type Strains, Phase IV (KMG-IV): sequencing the most valuable type-strain genomes for metagenomic binning, comparative biology and taxonomic classification.</title>
        <authorList>
            <person name="Goeker M."/>
        </authorList>
    </citation>
    <scope>NUCLEOTIDE SEQUENCE [LARGE SCALE GENOMIC DNA]</scope>
    <source>
        <strain evidence="2 3">DSM 23917</strain>
    </source>
</reference>
<dbReference type="InterPro" id="IPR050570">
    <property type="entry name" value="Cell_wall_metabolism_enzyme"/>
</dbReference>
<dbReference type="CDD" id="cd00118">
    <property type="entry name" value="LysM"/>
    <property type="match status" value="1"/>
</dbReference>
<dbReference type="InterPro" id="IPR016047">
    <property type="entry name" value="M23ase_b-sheet_dom"/>
</dbReference>
<dbReference type="SMART" id="SM00257">
    <property type="entry name" value="LysM"/>
    <property type="match status" value="1"/>
</dbReference>
<dbReference type="InterPro" id="IPR011055">
    <property type="entry name" value="Dup_hybrid_motif"/>
</dbReference>
<dbReference type="Pfam" id="PF01551">
    <property type="entry name" value="Peptidase_M23"/>
    <property type="match status" value="1"/>
</dbReference>
<dbReference type="InterPro" id="IPR036779">
    <property type="entry name" value="LysM_dom_sf"/>
</dbReference>
<dbReference type="Gene3D" id="3.10.350.10">
    <property type="entry name" value="LysM domain"/>
    <property type="match status" value="1"/>
</dbReference>
<dbReference type="AlphaFoldDB" id="A0A4R2LRG1"/>
<feature type="domain" description="LysM" evidence="1">
    <location>
        <begin position="248"/>
        <end position="292"/>
    </location>
</feature>
<dbReference type="Gene3D" id="2.70.70.10">
    <property type="entry name" value="Glucose Permease (Domain IIA)"/>
    <property type="match status" value="1"/>
</dbReference>
<gene>
    <name evidence="2" type="ORF">EV202_103186</name>
</gene>
<name>A0A4R2LRG1_9BACE</name>
<dbReference type="PANTHER" id="PTHR21666:SF270">
    <property type="entry name" value="MUREIN HYDROLASE ACTIVATOR ENVC"/>
    <property type="match status" value="1"/>
</dbReference>
<dbReference type="SUPFAM" id="SSF51261">
    <property type="entry name" value="Duplicated hybrid motif"/>
    <property type="match status" value="1"/>
</dbReference>
<comment type="caution">
    <text evidence="2">The sequence shown here is derived from an EMBL/GenBank/DDBJ whole genome shotgun (WGS) entry which is preliminary data.</text>
</comment>
<dbReference type="EMBL" id="SLXB01000003">
    <property type="protein sequence ID" value="TCO95306.1"/>
    <property type="molecule type" value="Genomic_DNA"/>
</dbReference>
<dbReference type="InterPro" id="IPR018392">
    <property type="entry name" value="LysM"/>
</dbReference>